<keyword evidence="1" id="KW-0472">Membrane</keyword>
<feature type="transmembrane region" description="Helical" evidence="1">
    <location>
        <begin position="32"/>
        <end position="54"/>
    </location>
</feature>
<keyword evidence="1" id="KW-0812">Transmembrane</keyword>
<reference evidence="2 3" key="1">
    <citation type="submission" date="2012-10" db="EMBL/GenBank/DDBJ databases">
        <authorList>
            <person name="Zafar N."/>
            <person name="Inman J."/>
            <person name="Hall N."/>
            <person name="Lorenzi H."/>
            <person name="Caler E."/>
        </authorList>
    </citation>
    <scope>NUCLEOTIDE SEQUENCE [LARGE SCALE GENOMIC DNA]</scope>
    <source>
        <strain evidence="2 3">IP1</strain>
    </source>
</reference>
<keyword evidence="1" id="KW-1133">Transmembrane helix</keyword>
<dbReference type="RefSeq" id="XP_004184845.1">
    <property type="nucleotide sequence ID" value="XM_004184797.1"/>
</dbReference>
<proteinExistence type="predicted"/>
<gene>
    <name evidence="2" type="ORF">EIN_041530</name>
</gene>
<dbReference type="VEuPathDB" id="AmoebaDB:EIN_041530"/>
<evidence type="ECO:0000256" key="1">
    <source>
        <dbReference type="SAM" id="Phobius"/>
    </source>
</evidence>
<name>A0A0A1TWI1_ENTIV</name>
<protein>
    <submittedName>
        <fullName evidence="2">Uncharacterized protein</fullName>
    </submittedName>
</protein>
<sequence>MSISFLIVALEYNDYFRFGLFEDENMYLKTYYSLYSLIPLYFGSFIFTIVCVFVTHFVSRKREEALFNLLTFISVFYLIIPLSAFGIFMSDYFVYSYNFNWEVENKDIENFVCLHNIIFI</sequence>
<organism evidence="2 3">
    <name type="scientific">Entamoeba invadens IP1</name>
    <dbReference type="NCBI Taxonomy" id="370355"/>
    <lineage>
        <taxon>Eukaryota</taxon>
        <taxon>Amoebozoa</taxon>
        <taxon>Evosea</taxon>
        <taxon>Archamoebae</taxon>
        <taxon>Mastigamoebida</taxon>
        <taxon>Entamoebidae</taxon>
        <taxon>Entamoeba</taxon>
    </lineage>
</organism>
<dbReference type="Proteomes" id="UP000014680">
    <property type="component" value="Unassembled WGS sequence"/>
</dbReference>
<evidence type="ECO:0000313" key="3">
    <source>
        <dbReference type="Proteomes" id="UP000014680"/>
    </source>
</evidence>
<keyword evidence="3" id="KW-1185">Reference proteome</keyword>
<dbReference type="AlphaFoldDB" id="A0A0A1TWI1"/>
<evidence type="ECO:0000313" key="2">
    <source>
        <dbReference type="EMBL" id="ELP85499.1"/>
    </source>
</evidence>
<dbReference type="KEGG" id="eiv:EIN_041530"/>
<feature type="transmembrane region" description="Helical" evidence="1">
    <location>
        <begin position="66"/>
        <end position="89"/>
    </location>
</feature>
<dbReference type="GeneID" id="14884459"/>
<dbReference type="EMBL" id="KB207071">
    <property type="protein sequence ID" value="ELP85499.1"/>
    <property type="molecule type" value="Genomic_DNA"/>
</dbReference>
<accession>A0A0A1TWI1</accession>